<protein>
    <recommendedName>
        <fullName evidence="3">Transposase</fullName>
    </recommendedName>
</protein>
<proteinExistence type="predicted"/>
<sequence length="96" mass="10800">MINKTILNYLKITACQGWLSMRKNGYGIRQLTISGEKLSADKSGALRFKNDFKQIVEEYALDQIFHADETGLNFKILPTKSLASKAERGAVGYKRS</sequence>
<dbReference type="Proteomes" id="UP001458880">
    <property type="component" value="Unassembled WGS sequence"/>
</dbReference>
<name>A0AAW1MFZ3_POPJA</name>
<gene>
    <name evidence="1" type="ORF">QE152_g7080</name>
</gene>
<evidence type="ECO:0000313" key="1">
    <source>
        <dbReference type="EMBL" id="KAK9745282.1"/>
    </source>
</evidence>
<accession>A0AAW1MFZ3</accession>
<keyword evidence="2" id="KW-1185">Reference proteome</keyword>
<evidence type="ECO:0008006" key="3">
    <source>
        <dbReference type="Google" id="ProtNLM"/>
    </source>
</evidence>
<reference evidence="1 2" key="1">
    <citation type="journal article" date="2024" name="BMC Genomics">
        <title>De novo assembly and annotation of Popillia japonica's genome with initial clues to its potential as an invasive pest.</title>
        <authorList>
            <person name="Cucini C."/>
            <person name="Boschi S."/>
            <person name="Funari R."/>
            <person name="Cardaioli E."/>
            <person name="Iannotti N."/>
            <person name="Marturano G."/>
            <person name="Paoli F."/>
            <person name="Bruttini M."/>
            <person name="Carapelli A."/>
            <person name="Frati F."/>
            <person name="Nardi F."/>
        </authorList>
    </citation>
    <scope>NUCLEOTIDE SEQUENCE [LARGE SCALE GENOMIC DNA]</scope>
    <source>
        <strain evidence="1">DMR45628</strain>
    </source>
</reference>
<dbReference type="AlphaFoldDB" id="A0AAW1MFZ3"/>
<comment type="caution">
    <text evidence="1">The sequence shown here is derived from an EMBL/GenBank/DDBJ whole genome shotgun (WGS) entry which is preliminary data.</text>
</comment>
<organism evidence="1 2">
    <name type="scientific">Popillia japonica</name>
    <name type="common">Japanese beetle</name>
    <dbReference type="NCBI Taxonomy" id="7064"/>
    <lineage>
        <taxon>Eukaryota</taxon>
        <taxon>Metazoa</taxon>
        <taxon>Ecdysozoa</taxon>
        <taxon>Arthropoda</taxon>
        <taxon>Hexapoda</taxon>
        <taxon>Insecta</taxon>
        <taxon>Pterygota</taxon>
        <taxon>Neoptera</taxon>
        <taxon>Endopterygota</taxon>
        <taxon>Coleoptera</taxon>
        <taxon>Polyphaga</taxon>
        <taxon>Scarabaeiformia</taxon>
        <taxon>Scarabaeidae</taxon>
        <taxon>Rutelinae</taxon>
        <taxon>Popillia</taxon>
    </lineage>
</organism>
<dbReference type="EMBL" id="JASPKY010000050">
    <property type="protein sequence ID" value="KAK9745282.1"/>
    <property type="molecule type" value="Genomic_DNA"/>
</dbReference>
<evidence type="ECO:0000313" key="2">
    <source>
        <dbReference type="Proteomes" id="UP001458880"/>
    </source>
</evidence>